<dbReference type="GO" id="GO:0051205">
    <property type="term" value="P:protein insertion into membrane"/>
    <property type="evidence" value="ECO:0007669"/>
    <property type="project" value="UniProtKB-UniRule"/>
</dbReference>
<evidence type="ECO:0000256" key="1">
    <source>
        <dbReference type="ARBA" id="ARBA00022729"/>
    </source>
</evidence>
<accession>A0A0W0XIG6</accession>
<evidence type="ECO:0000313" key="6">
    <source>
        <dbReference type="EMBL" id="KTD44431.1"/>
    </source>
</evidence>
<comment type="subunit">
    <text evidence="4">Part of the Bam complex.</text>
</comment>
<dbReference type="Gene3D" id="2.130.10.10">
    <property type="entry name" value="YVTN repeat-like/Quinoprotein amine dehydrogenase"/>
    <property type="match status" value="1"/>
</dbReference>
<dbReference type="PATRIC" id="fig|29423.5.peg.139"/>
<dbReference type="InterPro" id="IPR017687">
    <property type="entry name" value="BamB"/>
</dbReference>
<dbReference type="InterPro" id="IPR018391">
    <property type="entry name" value="PQQ_b-propeller_rpt"/>
</dbReference>
<dbReference type="Pfam" id="PF13360">
    <property type="entry name" value="PQQ_2"/>
    <property type="match status" value="2"/>
</dbReference>
<dbReference type="InterPro" id="IPR015943">
    <property type="entry name" value="WD40/YVTN_repeat-like_dom_sf"/>
</dbReference>
<evidence type="ECO:0000256" key="4">
    <source>
        <dbReference type="HAMAP-Rule" id="MF_00923"/>
    </source>
</evidence>
<dbReference type="SMART" id="SM00564">
    <property type="entry name" value="PQQ"/>
    <property type="match status" value="7"/>
</dbReference>
<keyword evidence="1 4" id="KW-0732">Signal</keyword>
<dbReference type="PROSITE" id="PS51257">
    <property type="entry name" value="PROKAR_LIPOPROTEIN"/>
    <property type="match status" value="1"/>
</dbReference>
<name>A0A0W0XIG6_9GAMM</name>
<protein>
    <recommendedName>
        <fullName evidence="4">Outer membrane protein assembly factor BamB</fullName>
    </recommendedName>
</protein>
<comment type="function">
    <text evidence="4">Part of the outer membrane protein assembly complex, which is involved in assembly and insertion of beta-barrel proteins into the outer membrane.</text>
</comment>
<dbReference type="InterPro" id="IPR011047">
    <property type="entry name" value="Quinoprotein_ADH-like_sf"/>
</dbReference>
<proteinExistence type="inferred from homology"/>
<dbReference type="EMBL" id="LNYP01000003">
    <property type="protein sequence ID" value="KTD44431.1"/>
    <property type="molecule type" value="Genomic_DNA"/>
</dbReference>
<feature type="domain" description="Pyrrolo-quinoline quinone repeat" evidence="5">
    <location>
        <begin position="320"/>
        <end position="383"/>
    </location>
</feature>
<comment type="caution">
    <text evidence="6">The sequence shown here is derived from an EMBL/GenBank/DDBJ whole genome shotgun (WGS) entry which is preliminary data.</text>
</comment>
<gene>
    <name evidence="4" type="primary">bamB</name>
    <name evidence="6" type="ORF">Loak_0131</name>
</gene>
<keyword evidence="3 4" id="KW-0998">Cell outer membrane</keyword>
<comment type="similarity">
    <text evidence="4">Belongs to the BamB family.</text>
</comment>
<dbReference type="GO" id="GO:0043165">
    <property type="term" value="P:Gram-negative-bacterium-type cell outer membrane assembly"/>
    <property type="evidence" value="ECO:0007669"/>
    <property type="project" value="UniProtKB-UniRule"/>
</dbReference>
<dbReference type="GO" id="GO:0009279">
    <property type="term" value="C:cell outer membrane"/>
    <property type="evidence" value="ECO:0007669"/>
    <property type="project" value="UniProtKB-SubCell"/>
</dbReference>
<feature type="domain" description="Pyrrolo-quinoline quinone repeat" evidence="5">
    <location>
        <begin position="81"/>
        <end position="312"/>
    </location>
</feature>
<comment type="subcellular location">
    <subcellularLocation>
        <location evidence="4">Cell outer membrane</location>
        <topology evidence="4">Lipid-anchor</topology>
    </subcellularLocation>
</comment>
<evidence type="ECO:0000256" key="3">
    <source>
        <dbReference type="ARBA" id="ARBA00023237"/>
    </source>
</evidence>
<dbReference type="SUPFAM" id="SSF50998">
    <property type="entry name" value="Quinoprotein alcohol dehydrogenase-like"/>
    <property type="match status" value="1"/>
</dbReference>
<dbReference type="PANTHER" id="PTHR34512">
    <property type="entry name" value="CELL SURFACE PROTEIN"/>
    <property type="match status" value="1"/>
</dbReference>
<dbReference type="InterPro" id="IPR002372">
    <property type="entry name" value="PQQ_rpt_dom"/>
</dbReference>
<evidence type="ECO:0000259" key="5">
    <source>
        <dbReference type="Pfam" id="PF13360"/>
    </source>
</evidence>
<dbReference type="NCBIfam" id="TIGR03300">
    <property type="entry name" value="assembly_YfgL"/>
    <property type="match status" value="1"/>
</dbReference>
<dbReference type="PANTHER" id="PTHR34512:SF30">
    <property type="entry name" value="OUTER MEMBRANE PROTEIN ASSEMBLY FACTOR BAMB"/>
    <property type="match status" value="1"/>
</dbReference>
<keyword evidence="2 4" id="KW-0472">Membrane</keyword>
<sequence length="385" mass="41376">MINKTSIIFALCCLLQACTQVDDYMLGKDNTPKPSALQPIKSQVSLVEDWSIPVGKPAKSSHYLKLQPVIQGQILYTADAGGLVQAIDKKTAKVLWAKQLNQGIISGPTVAHGYIALGTNASTIIVLKQTDGSEVWNANVSGDALAKPVISGQKVIVKTIDGNLYAFNLLDGKKLWAADHGAPNLVLKASSAPVILDKLALVGFSDGKLDAVDLQSGTIVWQRGIAYASGASDVERLVDIDADPIVQGNIIYLASYQGYVGALSLTDGQFIWRKPASTYKNITMDGKNLYMTDSDDVVWAFDKKNGQVKWKQLDLKARGLTEPVLMGKYLLIADKAGYLHALSIQNGEFLSRAPLAGPVYIAPAISENHAYVISANGKLSRFSVS</sequence>
<keyword evidence="4" id="KW-0449">Lipoprotein</keyword>
<dbReference type="RefSeq" id="WP_025385711.1">
    <property type="nucleotide sequence ID" value="NZ_LCUA01000023.1"/>
</dbReference>
<dbReference type="Proteomes" id="UP000054858">
    <property type="component" value="Unassembled WGS sequence"/>
</dbReference>
<dbReference type="HAMAP" id="MF_00923">
    <property type="entry name" value="OM_assembly_BamB"/>
    <property type="match status" value="1"/>
</dbReference>
<reference evidence="6 7" key="1">
    <citation type="submission" date="2015-11" db="EMBL/GenBank/DDBJ databases">
        <title>Genomic analysis of 38 Legionella species identifies large and diverse effector repertoires.</title>
        <authorList>
            <person name="Burstein D."/>
            <person name="Amaro F."/>
            <person name="Zusman T."/>
            <person name="Lifshitz Z."/>
            <person name="Cohen O."/>
            <person name="Gilbert J.A."/>
            <person name="Pupko T."/>
            <person name="Shuman H.A."/>
            <person name="Segal G."/>
        </authorList>
    </citation>
    <scope>NUCLEOTIDE SEQUENCE [LARGE SCALE GENOMIC DNA]</scope>
    <source>
        <strain evidence="6 7">Oak Ridge-10</strain>
    </source>
</reference>
<evidence type="ECO:0000313" key="7">
    <source>
        <dbReference type="Proteomes" id="UP000054858"/>
    </source>
</evidence>
<organism evidence="6 7">
    <name type="scientific">Legionella oakridgensis</name>
    <dbReference type="NCBI Taxonomy" id="29423"/>
    <lineage>
        <taxon>Bacteria</taxon>
        <taxon>Pseudomonadati</taxon>
        <taxon>Pseudomonadota</taxon>
        <taxon>Gammaproteobacteria</taxon>
        <taxon>Legionellales</taxon>
        <taxon>Legionellaceae</taxon>
        <taxon>Legionella</taxon>
    </lineage>
</organism>
<keyword evidence="4" id="KW-0564">Palmitate</keyword>
<dbReference type="AlphaFoldDB" id="A0A0W0XIG6"/>
<evidence type="ECO:0000256" key="2">
    <source>
        <dbReference type="ARBA" id="ARBA00023136"/>
    </source>
</evidence>